<evidence type="ECO:0000313" key="2">
    <source>
        <dbReference type="Proteomes" id="UP000327493"/>
    </source>
</evidence>
<proteinExistence type="predicted"/>
<dbReference type="AlphaFoldDB" id="A0A5J5DGA6"/>
<protein>
    <submittedName>
        <fullName evidence="1">Uncharacterized protein</fullName>
    </submittedName>
</protein>
<organism evidence="1 2">
    <name type="scientific">Etheostoma spectabile</name>
    <name type="common">orangethroat darter</name>
    <dbReference type="NCBI Taxonomy" id="54343"/>
    <lineage>
        <taxon>Eukaryota</taxon>
        <taxon>Metazoa</taxon>
        <taxon>Chordata</taxon>
        <taxon>Craniata</taxon>
        <taxon>Vertebrata</taxon>
        <taxon>Euteleostomi</taxon>
        <taxon>Actinopterygii</taxon>
        <taxon>Neopterygii</taxon>
        <taxon>Teleostei</taxon>
        <taxon>Neoteleostei</taxon>
        <taxon>Acanthomorphata</taxon>
        <taxon>Eupercaria</taxon>
        <taxon>Perciformes</taxon>
        <taxon>Percoidei</taxon>
        <taxon>Percidae</taxon>
        <taxon>Etheostomatinae</taxon>
        <taxon>Etheostoma</taxon>
    </lineage>
</organism>
<evidence type="ECO:0000313" key="1">
    <source>
        <dbReference type="EMBL" id="KAA8592352.1"/>
    </source>
</evidence>
<name>A0A5J5DGA6_9PERO</name>
<reference evidence="1 2" key="1">
    <citation type="submission" date="2019-08" db="EMBL/GenBank/DDBJ databases">
        <title>A chromosome-level genome assembly, high-density linkage maps, and genome scans reveal the genomic architecture of hybrid incompatibilities underlying speciation via character displacement in darters (Percidae: Etheostominae).</title>
        <authorList>
            <person name="Moran R.L."/>
            <person name="Catchen J.M."/>
            <person name="Fuller R.C."/>
        </authorList>
    </citation>
    <scope>NUCLEOTIDE SEQUENCE [LARGE SCALE GENOMIC DNA]</scope>
    <source>
        <strain evidence="1">EspeVRDwgs_2016</strain>
        <tissue evidence="1">Muscle</tissue>
    </source>
</reference>
<dbReference type="Proteomes" id="UP000327493">
    <property type="component" value="Chromosome 5"/>
</dbReference>
<gene>
    <name evidence="1" type="ORF">FQN60_017807</name>
</gene>
<sequence length="47" mass="5353">MFILLRSAVPCCVLLGLVVPTVPCYAMNINRLLQLLLFLFLLFPLLF</sequence>
<dbReference type="EMBL" id="VOFY01000005">
    <property type="protein sequence ID" value="KAA8592352.1"/>
    <property type="molecule type" value="Genomic_DNA"/>
</dbReference>
<accession>A0A5J5DGA6</accession>
<keyword evidence="2" id="KW-1185">Reference proteome</keyword>
<comment type="caution">
    <text evidence="1">The sequence shown here is derived from an EMBL/GenBank/DDBJ whole genome shotgun (WGS) entry which is preliminary data.</text>
</comment>